<sequence length="303" mass="33776">MLSRIAESLFWIGRYIERADDQARVLTMYAEHTTDADSSTFSADLCHAMGAPAEDGQGSDEAWSRLGTDPDSPQSMVNALNNCRDSARRAREILATPTWEAINRSYRMAASGRLSLMRPALACREVHDSCSSIIGTLHATMPRDQAWHFLNAGRYIERMDMTARIIHATVVAPALPAHRHLLLQACGAQQSFVMTRGREDNLTAAVDFLLRDRLCPRSVIFCLDNVRTCLSDLDPTPLRSGFEDDSQRLLGQLSARIEYMRPNESLENLGQLTHLIQETGAAATQALSGRYFEGALSPLWHER</sequence>
<gene>
    <name evidence="3" type="ORF">H9870_01050</name>
</gene>
<dbReference type="Proteomes" id="UP000824190">
    <property type="component" value="Unassembled WGS sequence"/>
</dbReference>
<organism evidence="3 4">
    <name type="scientific">Candidatus Corynebacterium avicola</name>
    <dbReference type="NCBI Taxonomy" id="2838527"/>
    <lineage>
        <taxon>Bacteria</taxon>
        <taxon>Bacillati</taxon>
        <taxon>Actinomycetota</taxon>
        <taxon>Actinomycetes</taxon>
        <taxon>Mycobacteriales</taxon>
        <taxon>Corynebacteriaceae</taxon>
        <taxon>Corynebacterium</taxon>
    </lineage>
</organism>
<feature type="region of interest" description="Disordered" evidence="1">
    <location>
        <begin position="53"/>
        <end position="72"/>
    </location>
</feature>
<proteinExistence type="predicted"/>
<comment type="caution">
    <text evidence="3">The sequence shown here is derived from an EMBL/GenBank/DDBJ whole genome shotgun (WGS) entry which is preliminary data.</text>
</comment>
<reference evidence="3" key="2">
    <citation type="submission" date="2021-04" db="EMBL/GenBank/DDBJ databases">
        <authorList>
            <person name="Gilroy R."/>
        </authorList>
    </citation>
    <scope>NUCLEOTIDE SEQUENCE</scope>
    <source>
        <strain evidence="3">CHK32-1732</strain>
    </source>
</reference>
<evidence type="ECO:0000313" key="4">
    <source>
        <dbReference type="Proteomes" id="UP000824190"/>
    </source>
</evidence>
<dbReference type="InterPro" id="IPR051680">
    <property type="entry name" value="ATP-dep_Glu-Cys_Ligase-2"/>
</dbReference>
<protein>
    <submittedName>
        <fullName evidence="3">Alpha-E domain-containing protein</fullName>
    </submittedName>
</protein>
<evidence type="ECO:0000259" key="2">
    <source>
        <dbReference type="Pfam" id="PF04168"/>
    </source>
</evidence>
<dbReference type="AlphaFoldDB" id="A0A9D1RKZ0"/>
<dbReference type="Pfam" id="PF04168">
    <property type="entry name" value="Alpha-E"/>
    <property type="match status" value="1"/>
</dbReference>
<dbReference type="PANTHER" id="PTHR34595:SF7">
    <property type="entry name" value="SLL1039 PROTEIN"/>
    <property type="match status" value="1"/>
</dbReference>
<dbReference type="EMBL" id="DXGC01000010">
    <property type="protein sequence ID" value="HIW90246.1"/>
    <property type="molecule type" value="Genomic_DNA"/>
</dbReference>
<evidence type="ECO:0000313" key="3">
    <source>
        <dbReference type="EMBL" id="HIW90246.1"/>
    </source>
</evidence>
<evidence type="ECO:0000256" key="1">
    <source>
        <dbReference type="SAM" id="MobiDB-lite"/>
    </source>
</evidence>
<feature type="domain" description="DUF403" evidence="2">
    <location>
        <begin position="1"/>
        <end position="292"/>
    </location>
</feature>
<name>A0A9D1RKZ0_9CORY</name>
<accession>A0A9D1RKZ0</accession>
<dbReference type="InterPro" id="IPR007296">
    <property type="entry name" value="DUF403"/>
</dbReference>
<dbReference type="PANTHER" id="PTHR34595">
    <property type="entry name" value="BLR5612 PROTEIN"/>
    <property type="match status" value="1"/>
</dbReference>
<reference evidence="3" key="1">
    <citation type="journal article" date="2021" name="PeerJ">
        <title>Extensive microbial diversity within the chicken gut microbiome revealed by metagenomics and culture.</title>
        <authorList>
            <person name="Gilroy R."/>
            <person name="Ravi A."/>
            <person name="Getino M."/>
            <person name="Pursley I."/>
            <person name="Horton D.L."/>
            <person name="Alikhan N.F."/>
            <person name="Baker D."/>
            <person name="Gharbi K."/>
            <person name="Hall N."/>
            <person name="Watson M."/>
            <person name="Adriaenssens E.M."/>
            <person name="Foster-Nyarko E."/>
            <person name="Jarju S."/>
            <person name="Secka A."/>
            <person name="Antonio M."/>
            <person name="Oren A."/>
            <person name="Chaudhuri R.R."/>
            <person name="La Ragione R."/>
            <person name="Hildebrand F."/>
            <person name="Pallen M.J."/>
        </authorList>
    </citation>
    <scope>NUCLEOTIDE SEQUENCE</scope>
    <source>
        <strain evidence="3">CHK32-1732</strain>
    </source>
</reference>